<evidence type="ECO:0000313" key="2">
    <source>
        <dbReference type="EMBL" id="MBP2350915.1"/>
    </source>
</evidence>
<dbReference type="Proteomes" id="UP000755585">
    <property type="component" value="Unassembled WGS sequence"/>
</dbReference>
<evidence type="ECO:0000313" key="3">
    <source>
        <dbReference type="Proteomes" id="UP000755585"/>
    </source>
</evidence>
<dbReference type="EMBL" id="JAGINT010000001">
    <property type="protein sequence ID" value="MBP2350915.1"/>
    <property type="molecule type" value="Genomic_DNA"/>
</dbReference>
<gene>
    <name evidence="2" type="ORF">JOF29_001998</name>
</gene>
<dbReference type="InterPro" id="IPR000241">
    <property type="entry name" value="RlmKL-like_Mtase"/>
</dbReference>
<proteinExistence type="predicted"/>
<dbReference type="PANTHER" id="PTHR14911:SF13">
    <property type="entry name" value="TRNA (GUANINE(6)-N2)-METHYLTRANSFERASE THUMP3"/>
    <property type="match status" value="1"/>
</dbReference>
<feature type="domain" description="Ribosomal RNA large subunit methyltransferase K/L-like methyltransferase" evidence="1">
    <location>
        <begin position="14"/>
        <end position="83"/>
    </location>
</feature>
<reference evidence="2 3" key="1">
    <citation type="submission" date="2021-03" db="EMBL/GenBank/DDBJ databases">
        <title>Sequencing the genomes of 1000 actinobacteria strains.</title>
        <authorList>
            <person name="Klenk H.-P."/>
        </authorList>
    </citation>
    <scope>NUCLEOTIDE SEQUENCE [LARGE SCALE GENOMIC DNA]</scope>
    <source>
        <strain evidence="2 3">DSM 18824</strain>
    </source>
</reference>
<keyword evidence="3" id="KW-1185">Reference proteome</keyword>
<dbReference type="Pfam" id="PF01170">
    <property type="entry name" value="UPF0020"/>
    <property type="match status" value="1"/>
</dbReference>
<comment type="caution">
    <text evidence="2">The sequence shown here is derived from an EMBL/GenBank/DDBJ whole genome shotgun (WGS) entry which is preliminary data.</text>
</comment>
<dbReference type="Gene3D" id="3.40.50.150">
    <property type="entry name" value="Vaccinia Virus protein VP39"/>
    <property type="match status" value="1"/>
</dbReference>
<evidence type="ECO:0000259" key="1">
    <source>
        <dbReference type="Pfam" id="PF01170"/>
    </source>
</evidence>
<dbReference type="InterPro" id="IPR029063">
    <property type="entry name" value="SAM-dependent_MTases_sf"/>
</dbReference>
<sequence>MRAVSGLEWLAAEEVVAAAMAHLADLAPGHDVLDPFCGAGTVLLEAQVLEPDARYVGVDRAQGTIAAAQANASALQREVTWRLGDARRDGGCGGGVRWWWRGGGRGLWFWSCLGIDMRT</sequence>
<name>A0ABS4UGZ1_9ACTN</name>
<organism evidence="2 3">
    <name type="scientific">Kribbella aluminosa</name>
    <dbReference type="NCBI Taxonomy" id="416017"/>
    <lineage>
        <taxon>Bacteria</taxon>
        <taxon>Bacillati</taxon>
        <taxon>Actinomycetota</taxon>
        <taxon>Actinomycetes</taxon>
        <taxon>Propionibacteriales</taxon>
        <taxon>Kribbellaceae</taxon>
        <taxon>Kribbella</taxon>
    </lineage>
</organism>
<dbReference type="PANTHER" id="PTHR14911">
    <property type="entry name" value="THUMP DOMAIN-CONTAINING"/>
    <property type="match status" value="1"/>
</dbReference>
<dbReference type="RefSeq" id="WP_209693892.1">
    <property type="nucleotide sequence ID" value="NZ_BAAAVU010000032.1"/>
</dbReference>
<dbReference type="SUPFAM" id="SSF53335">
    <property type="entry name" value="S-adenosyl-L-methionine-dependent methyltransferases"/>
    <property type="match status" value="1"/>
</dbReference>
<accession>A0ABS4UGZ1</accession>
<protein>
    <submittedName>
        <fullName evidence="2">23S rRNA G2445 N2-methylase RlmL</fullName>
    </submittedName>
</protein>